<accession>A0ACC1CBY1</accession>
<keyword evidence="2" id="KW-1185">Reference proteome</keyword>
<gene>
    <name evidence="1" type="ORF">Patl1_00002</name>
</gene>
<reference evidence="2" key="1">
    <citation type="journal article" date="2023" name="G3 (Bethesda)">
        <title>Genome assembly and association tests identify interacting loci associated with vigor, precocity, and sex in interspecific pistachio rootstocks.</title>
        <authorList>
            <person name="Palmer W."/>
            <person name="Jacygrad E."/>
            <person name="Sagayaradj S."/>
            <person name="Cavanaugh K."/>
            <person name="Han R."/>
            <person name="Bertier L."/>
            <person name="Beede B."/>
            <person name="Kafkas S."/>
            <person name="Golino D."/>
            <person name="Preece J."/>
            <person name="Michelmore R."/>
        </authorList>
    </citation>
    <scope>NUCLEOTIDE SEQUENCE [LARGE SCALE GENOMIC DNA]</scope>
</reference>
<dbReference type="Proteomes" id="UP001164250">
    <property type="component" value="Chromosome 1"/>
</dbReference>
<evidence type="ECO:0000313" key="1">
    <source>
        <dbReference type="EMBL" id="KAJ0113166.1"/>
    </source>
</evidence>
<name>A0ACC1CBY1_9ROSI</name>
<dbReference type="EMBL" id="CM047897">
    <property type="protein sequence ID" value="KAJ0113166.1"/>
    <property type="molecule type" value="Genomic_DNA"/>
</dbReference>
<evidence type="ECO:0000313" key="2">
    <source>
        <dbReference type="Proteomes" id="UP001164250"/>
    </source>
</evidence>
<sequence>MPSLDKKYTMEPEEDPVCAVEFKLLKEAMAKMESNMHELSLKKQEDDVAVIHSNEIAVMVVSFWLLGTTLRIPKAELVFKDIDQVNVVSWNSLIAGYAFNGHVGQVDESLKLFKCMTEVYGIEPLVEHYACLVDLLGRTGRLHEAFDMVRGMKMKPNAGIWDTLLGACQTHQNLELGKIAAEKLLELEPQKASHYAL</sequence>
<comment type="caution">
    <text evidence="1">The sequence shown here is derived from an EMBL/GenBank/DDBJ whole genome shotgun (WGS) entry which is preliminary data.</text>
</comment>
<organism evidence="1 2">
    <name type="scientific">Pistacia atlantica</name>
    <dbReference type="NCBI Taxonomy" id="434234"/>
    <lineage>
        <taxon>Eukaryota</taxon>
        <taxon>Viridiplantae</taxon>
        <taxon>Streptophyta</taxon>
        <taxon>Embryophyta</taxon>
        <taxon>Tracheophyta</taxon>
        <taxon>Spermatophyta</taxon>
        <taxon>Magnoliopsida</taxon>
        <taxon>eudicotyledons</taxon>
        <taxon>Gunneridae</taxon>
        <taxon>Pentapetalae</taxon>
        <taxon>rosids</taxon>
        <taxon>malvids</taxon>
        <taxon>Sapindales</taxon>
        <taxon>Anacardiaceae</taxon>
        <taxon>Pistacia</taxon>
    </lineage>
</organism>
<proteinExistence type="predicted"/>
<protein>
    <submittedName>
        <fullName evidence="1">Uncharacterized protein</fullName>
    </submittedName>
</protein>